<keyword evidence="2" id="KW-1185">Reference proteome</keyword>
<reference evidence="1 2" key="1">
    <citation type="submission" date="2019-05" db="EMBL/GenBank/DDBJ databases">
        <title>Panacibacter sp. strain 17mud1-8 Genome sequencing and assembly.</title>
        <authorList>
            <person name="Chhetri G."/>
        </authorList>
    </citation>
    <scope>NUCLEOTIDE SEQUENCE [LARGE SCALE GENOMIC DNA]</scope>
    <source>
        <strain evidence="1 2">17mud1-8</strain>
    </source>
</reference>
<evidence type="ECO:0008006" key="3">
    <source>
        <dbReference type="Google" id="ProtNLM"/>
    </source>
</evidence>
<dbReference type="EMBL" id="SZQL01000005">
    <property type="protein sequence ID" value="TKK69269.1"/>
    <property type="molecule type" value="Genomic_DNA"/>
</dbReference>
<dbReference type="Proteomes" id="UP000305848">
    <property type="component" value="Unassembled WGS sequence"/>
</dbReference>
<dbReference type="OrthoDB" id="861786at2"/>
<evidence type="ECO:0000313" key="2">
    <source>
        <dbReference type="Proteomes" id="UP000305848"/>
    </source>
</evidence>
<gene>
    <name evidence="1" type="ORF">FC093_08090</name>
</gene>
<proteinExistence type="predicted"/>
<accession>A0A4U3L4K9</accession>
<evidence type="ECO:0000313" key="1">
    <source>
        <dbReference type="EMBL" id="TKK69269.1"/>
    </source>
</evidence>
<organism evidence="1 2">
    <name type="scientific">Ilyomonas limi</name>
    <dbReference type="NCBI Taxonomy" id="2575867"/>
    <lineage>
        <taxon>Bacteria</taxon>
        <taxon>Pseudomonadati</taxon>
        <taxon>Bacteroidota</taxon>
        <taxon>Chitinophagia</taxon>
        <taxon>Chitinophagales</taxon>
        <taxon>Chitinophagaceae</taxon>
        <taxon>Ilyomonas</taxon>
    </lineage>
</organism>
<comment type="caution">
    <text evidence="1">The sequence shown here is derived from an EMBL/GenBank/DDBJ whole genome shotgun (WGS) entry which is preliminary data.</text>
</comment>
<dbReference type="RefSeq" id="WP_137261264.1">
    <property type="nucleotide sequence ID" value="NZ_SZQL01000005.1"/>
</dbReference>
<sequence>MHNGIVSVQDEYKGDANAYVSFGEDRNKELYIVNMANGSIYRIAAATQTVTTAPQSAVSLQVYPNPAKSYCTASYTTAKAETCTIVLYNAVGVQVFTANKMSIAGKNNWQIIVPANVRGNCYITVTSASGTRIRQGILIE</sequence>
<name>A0A4U3L4K9_9BACT</name>
<protein>
    <recommendedName>
        <fullName evidence="3">T9SS type A sorting domain-containing protein</fullName>
    </recommendedName>
</protein>
<dbReference type="AlphaFoldDB" id="A0A4U3L4K9"/>